<accession>A0A3G6JDK4</accession>
<reference evidence="1" key="1">
    <citation type="submission" date="2018-07" db="EMBL/GenBank/DDBJ databases">
        <authorList>
            <person name="Somerville V."/>
        </authorList>
    </citation>
    <scope>NUCLEOTIDE SEQUENCE</scope>
    <source>
        <strain evidence="1">NWC_2_2</strain>
    </source>
</reference>
<dbReference type="AlphaFoldDB" id="A0A3G6JDK4"/>
<organism evidence="1">
    <name type="scientific">Lactobacillus delbrueckii subsp. lactis</name>
    <dbReference type="NCBI Taxonomy" id="29397"/>
    <lineage>
        <taxon>Bacteria</taxon>
        <taxon>Bacillati</taxon>
        <taxon>Bacillota</taxon>
        <taxon>Bacilli</taxon>
        <taxon>Lactobacillales</taxon>
        <taxon>Lactobacillaceae</taxon>
        <taxon>Lactobacillus</taxon>
    </lineage>
</organism>
<dbReference type="RefSeq" id="WP_013439769.1">
    <property type="nucleotide sequence ID" value="NZ_CP065513.1"/>
</dbReference>
<sequence length="84" mass="9686">MIDNHLQMLIDLSDDFEQALYEEAKSVSTSPLGAIKWLNKMRSALPDAYSGSRDEVIKYTLAYKEFDDVAKRIREEALSRGWED</sequence>
<proteinExistence type="predicted"/>
<protein>
    <submittedName>
        <fullName evidence="1">Uncharacterized protein</fullName>
    </submittedName>
</protein>
<gene>
    <name evidence="1" type="ORF">DQL93_04870</name>
</gene>
<dbReference type="EMBL" id="CP031023">
    <property type="protein sequence ID" value="AZA15951.1"/>
    <property type="molecule type" value="Genomic_DNA"/>
</dbReference>
<evidence type="ECO:0000313" key="1">
    <source>
        <dbReference type="EMBL" id="AZA15951.1"/>
    </source>
</evidence>
<name>A0A3G6JDK4_LACDL</name>